<dbReference type="GO" id="GO:0051782">
    <property type="term" value="P:negative regulation of cell division"/>
    <property type="evidence" value="ECO:0007669"/>
    <property type="project" value="TreeGrafter"/>
</dbReference>
<reference evidence="2" key="1">
    <citation type="submission" date="2020-10" db="EMBL/GenBank/DDBJ databases">
        <title>Ca. Dormibacterota MAGs.</title>
        <authorList>
            <person name="Montgomery K."/>
        </authorList>
    </citation>
    <scope>NUCLEOTIDE SEQUENCE [LARGE SCALE GENOMIC DNA]</scope>
    <source>
        <strain evidence="2">SC8812_S17_10</strain>
    </source>
</reference>
<dbReference type="Proteomes" id="UP000612893">
    <property type="component" value="Unassembled WGS sequence"/>
</dbReference>
<dbReference type="GO" id="GO:0009898">
    <property type="term" value="C:cytoplasmic side of plasma membrane"/>
    <property type="evidence" value="ECO:0007669"/>
    <property type="project" value="TreeGrafter"/>
</dbReference>
<sequence>AALGRRDSAPGVQGPSDEPSGHVPSPPPDPFQLLAAAGRLGAVTRPAVHLSRGDVLGPAASATSRQRGLKTHRPVSVGRLFDRLTQLRRPTLGDDLGQAILARKPLVVAVVSRKGGVGKTASAAAVAALLGEAVDPFGHTAALVDANVGNPDAWGRLEIRGTALTVREIVGRLTRGEEPPSPAYAETPALAVYPESREAGDGYAPAQVQRLAAHLKARHAAVVVDLPNRLPAFTSADAALAAAWIDEAAVVVLPTTADPAALLGVSEYLAAESLRGKAVVVPYIVPRLREIRTAPEVLGMLHRIEEAGAVVVEVPDDDRATLALIRRTAITEVGLALRQAYVALAASVVEAAAAEPQS</sequence>
<comment type="caution">
    <text evidence="2">The sequence shown here is derived from an EMBL/GenBank/DDBJ whole genome shotgun (WGS) entry which is preliminary data.</text>
</comment>
<dbReference type="GO" id="GO:0005524">
    <property type="term" value="F:ATP binding"/>
    <property type="evidence" value="ECO:0007669"/>
    <property type="project" value="TreeGrafter"/>
</dbReference>
<dbReference type="Gene3D" id="3.40.50.300">
    <property type="entry name" value="P-loop containing nucleotide triphosphate hydrolases"/>
    <property type="match status" value="1"/>
</dbReference>
<evidence type="ECO:0000256" key="1">
    <source>
        <dbReference type="SAM" id="MobiDB-lite"/>
    </source>
</evidence>
<dbReference type="GO" id="GO:0005829">
    <property type="term" value="C:cytosol"/>
    <property type="evidence" value="ECO:0007669"/>
    <property type="project" value="TreeGrafter"/>
</dbReference>
<dbReference type="InterPro" id="IPR027417">
    <property type="entry name" value="P-loop_NTPase"/>
</dbReference>
<dbReference type="RefSeq" id="WP_338200797.1">
    <property type="nucleotide sequence ID" value="NZ_JAEKNR010000090.1"/>
</dbReference>
<dbReference type="SUPFAM" id="SSF52540">
    <property type="entry name" value="P-loop containing nucleoside triphosphate hydrolases"/>
    <property type="match status" value="1"/>
</dbReference>
<evidence type="ECO:0000313" key="2">
    <source>
        <dbReference type="EMBL" id="MBJ7598072.1"/>
    </source>
</evidence>
<organism evidence="2 3">
    <name type="scientific">Candidatus Nephthysia bennettiae</name>
    <dbReference type="NCBI Taxonomy" id="3127016"/>
    <lineage>
        <taxon>Bacteria</taxon>
        <taxon>Bacillati</taxon>
        <taxon>Candidatus Dormiibacterota</taxon>
        <taxon>Candidatus Dormibacteria</taxon>
        <taxon>Candidatus Dormibacterales</taxon>
        <taxon>Candidatus Dormibacteraceae</taxon>
        <taxon>Candidatus Nephthysia</taxon>
    </lineage>
</organism>
<accession>A0A934ND54</accession>
<dbReference type="GO" id="GO:0016887">
    <property type="term" value="F:ATP hydrolysis activity"/>
    <property type="evidence" value="ECO:0007669"/>
    <property type="project" value="TreeGrafter"/>
</dbReference>
<keyword evidence="3" id="KW-1185">Reference proteome</keyword>
<feature type="region of interest" description="Disordered" evidence="1">
    <location>
        <begin position="1"/>
        <end position="30"/>
    </location>
</feature>
<evidence type="ECO:0000313" key="3">
    <source>
        <dbReference type="Proteomes" id="UP000612893"/>
    </source>
</evidence>
<dbReference type="PANTHER" id="PTHR43384">
    <property type="entry name" value="SEPTUM SITE-DETERMINING PROTEIN MIND HOMOLOG, CHLOROPLASTIC-RELATED"/>
    <property type="match status" value="1"/>
</dbReference>
<protein>
    <submittedName>
        <fullName evidence="2">Uncharacterized protein</fullName>
    </submittedName>
</protein>
<gene>
    <name evidence="2" type="ORF">JF922_08290</name>
</gene>
<name>A0A934ND54_9BACT</name>
<proteinExistence type="predicted"/>
<feature type="non-terminal residue" evidence="2">
    <location>
        <position position="1"/>
    </location>
</feature>
<dbReference type="EMBL" id="JAEKNR010000090">
    <property type="protein sequence ID" value="MBJ7598072.1"/>
    <property type="molecule type" value="Genomic_DNA"/>
</dbReference>
<dbReference type="InterPro" id="IPR050625">
    <property type="entry name" value="ParA/MinD_ATPase"/>
</dbReference>
<dbReference type="AlphaFoldDB" id="A0A934ND54"/>
<dbReference type="PANTHER" id="PTHR43384:SF13">
    <property type="entry name" value="SLR0110 PROTEIN"/>
    <property type="match status" value="1"/>
</dbReference>